<sequence length="78" mass="9304">MTDPVMLSDLIKINQLPELVKPDKQRNGVNRSHVADRFAHNAEKWHRDVDRIHITTNHDRERSFASTNIASRYWRIKR</sequence>
<comment type="caution">
    <text evidence="1">The sequence shown here is derived from an EMBL/GenBank/DDBJ whole genome shotgun (WGS) entry which is preliminary data.</text>
</comment>
<evidence type="ECO:0000313" key="2">
    <source>
        <dbReference type="Proteomes" id="UP001163321"/>
    </source>
</evidence>
<organism evidence="1 2">
    <name type="scientific">Peronosclerospora sorghi</name>
    <dbReference type="NCBI Taxonomy" id="230839"/>
    <lineage>
        <taxon>Eukaryota</taxon>
        <taxon>Sar</taxon>
        <taxon>Stramenopiles</taxon>
        <taxon>Oomycota</taxon>
        <taxon>Peronosporomycetes</taxon>
        <taxon>Peronosporales</taxon>
        <taxon>Peronosporaceae</taxon>
        <taxon>Peronosclerospora</taxon>
    </lineage>
</organism>
<keyword evidence="2" id="KW-1185">Reference proteome</keyword>
<dbReference type="Proteomes" id="UP001163321">
    <property type="component" value="Chromosome 1"/>
</dbReference>
<name>A0ACC0WV85_9STRA</name>
<proteinExistence type="predicted"/>
<dbReference type="EMBL" id="CM047580">
    <property type="protein sequence ID" value="KAI9922302.1"/>
    <property type="molecule type" value="Genomic_DNA"/>
</dbReference>
<protein>
    <submittedName>
        <fullName evidence="1">Uncharacterized protein</fullName>
    </submittedName>
</protein>
<gene>
    <name evidence="1" type="ORF">PsorP6_002437</name>
</gene>
<accession>A0ACC0WV85</accession>
<evidence type="ECO:0000313" key="1">
    <source>
        <dbReference type="EMBL" id="KAI9922302.1"/>
    </source>
</evidence>
<reference evidence="1 2" key="1">
    <citation type="journal article" date="2022" name="bioRxiv">
        <title>The genome of the oomycete Peronosclerospora sorghi, a cosmopolitan pathogen of maize and sorghum, is inflated with dispersed pseudogenes.</title>
        <authorList>
            <person name="Fletcher K."/>
            <person name="Martin F."/>
            <person name="Isakeit T."/>
            <person name="Cavanaugh K."/>
            <person name="Magill C."/>
            <person name="Michelmore R."/>
        </authorList>
    </citation>
    <scope>NUCLEOTIDE SEQUENCE [LARGE SCALE GENOMIC DNA]</scope>
    <source>
        <strain evidence="1">P6</strain>
    </source>
</reference>